<dbReference type="NCBIfam" id="NF001273">
    <property type="entry name" value="PRK00230.1"/>
    <property type="match status" value="1"/>
</dbReference>
<evidence type="ECO:0000313" key="10">
    <source>
        <dbReference type="EMBL" id="VFU18320.1"/>
    </source>
</evidence>
<keyword evidence="5" id="KW-0210">Decarboxylase</keyword>
<evidence type="ECO:0000256" key="3">
    <source>
        <dbReference type="ARBA" id="ARBA00012321"/>
    </source>
</evidence>
<comment type="subunit">
    <text evidence="2">Homodimer.</text>
</comment>
<dbReference type="AlphaFoldDB" id="A0A485M867"/>
<name>A0A485M867_9ZZZZ</name>
<dbReference type="EMBL" id="CAADRN010000343">
    <property type="protein sequence ID" value="VFU18320.1"/>
    <property type="molecule type" value="Genomic_DNA"/>
</dbReference>
<dbReference type="GO" id="GO:0004590">
    <property type="term" value="F:orotidine-5'-phosphate decarboxylase activity"/>
    <property type="evidence" value="ECO:0007669"/>
    <property type="project" value="UniProtKB-EC"/>
</dbReference>
<dbReference type="Pfam" id="PF00215">
    <property type="entry name" value="OMPdecase"/>
    <property type="match status" value="1"/>
</dbReference>
<dbReference type="Gene3D" id="3.20.20.70">
    <property type="entry name" value="Aldolase class I"/>
    <property type="match status" value="1"/>
</dbReference>
<evidence type="ECO:0000256" key="5">
    <source>
        <dbReference type="ARBA" id="ARBA00022793"/>
    </source>
</evidence>
<accession>A0A485M867</accession>
<dbReference type="InterPro" id="IPR011060">
    <property type="entry name" value="RibuloseP-bd_barrel"/>
</dbReference>
<keyword evidence="7 10" id="KW-0456">Lyase</keyword>
<dbReference type="SUPFAM" id="SSF51366">
    <property type="entry name" value="Ribulose-phoshate binding barrel"/>
    <property type="match status" value="1"/>
</dbReference>
<reference evidence="10" key="1">
    <citation type="submission" date="2019-03" db="EMBL/GenBank/DDBJ databases">
        <authorList>
            <person name="Hao L."/>
        </authorList>
    </citation>
    <scope>NUCLEOTIDE SEQUENCE</scope>
</reference>
<dbReference type="GO" id="GO:0044205">
    <property type="term" value="P:'de novo' UMP biosynthetic process"/>
    <property type="evidence" value="ECO:0007669"/>
    <property type="project" value="UniProtKB-UniPathway"/>
</dbReference>
<evidence type="ECO:0000256" key="1">
    <source>
        <dbReference type="ARBA" id="ARBA00004861"/>
    </source>
</evidence>
<dbReference type="EC" id="4.1.1.23" evidence="3"/>
<dbReference type="GO" id="GO:0005829">
    <property type="term" value="C:cytosol"/>
    <property type="evidence" value="ECO:0007669"/>
    <property type="project" value="TreeGrafter"/>
</dbReference>
<evidence type="ECO:0000256" key="8">
    <source>
        <dbReference type="ARBA" id="ARBA00033428"/>
    </source>
</evidence>
<evidence type="ECO:0000256" key="2">
    <source>
        <dbReference type="ARBA" id="ARBA00011738"/>
    </source>
</evidence>
<dbReference type="NCBIfam" id="TIGR01740">
    <property type="entry name" value="pyrF"/>
    <property type="match status" value="1"/>
</dbReference>
<dbReference type="InterPro" id="IPR014732">
    <property type="entry name" value="OMPdecase"/>
</dbReference>
<dbReference type="InterPro" id="IPR013785">
    <property type="entry name" value="Aldolase_TIM"/>
</dbReference>
<evidence type="ECO:0000259" key="9">
    <source>
        <dbReference type="SMART" id="SM00934"/>
    </source>
</evidence>
<dbReference type="HAMAP" id="MF_01200_B">
    <property type="entry name" value="OMPdecase_type1_B"/>
    <property type="match status" value="1"/>
</dbReference>
<dbReference type="PROSITE" id="PS00156">
    <property type="entry name" value="OMPDECASE"/>
    <property type="match status" value="1"/>
</dbReference>
<dbReference type="PANTHER" id="PTHR32119:SF2">
    <property type="entry name" value="OROTIDINE 5'-PHOSPHATE DECARBOXYLASE"/>
    <property type="match status" value="1"/>
</dbReference>
<dbReference type="InterPro" id="IPR001754">
    <property type="entry name" value="OMPdeCOase_dom"/>
</dbReference>
<protein>
    <recommendedName>
        <fullName evidence="4">Orotidine 5'-phosphate decarboxylase</fullName>
        <ecNumber evidence="3">4.1.1.23</ecNumber>
    </recommendedName>
    <alternativeName>
        <fullName evidence="8">OMP decarboxylase</fullName>
    </alternativeName>
</protein>
<feature type="domain" description="Orotidine 5'-phosphate decarboxylase" evidence="9">
    <location>
        <begin position="11"/>
        <end position="237"/>
    </location>
</feature>
<evidence type="ECO:0000256" key="4">
    <source>
        <dbReference type="ARBA" id="ARBA00021923"/>
    </source>
</evidence>
<dbReference type="InterPro" id="IPR047596">
    <property type="entry name" value="OMPdecase_bac"/>
</dbReference>
<keyword evidence="6" id="KW-0665">Pyrimidine biosynthesis</keyword>
<organism evidence="10">
    <name type="scientific">anaerobic digester metagenome</name>
    <dbReference type="NCBI Taxonomy" id="1263854"/>
    <lineage>
        <taxon>unclassified sequences</taxon>
        <taxon>metagenomes</taxon>
        <taxon>ecological metagenomes</taxon>
    </lineage>
</organism>
<sequence length="247" mass="26402">MIYKVLVLKNPLIIALDVDTMEEAGNLVNRLYPYAGAFKVGLQLYNSAGPQVLKWLKQKNIPVFVDLKLHDIPNTVAAAAKVLTRYGASILNVHAAGGSSMMRAAAEAVRKEAAVNGTERPLVTAVTVLTSIDQETFSNEVGIPGLLQERVTAWARLARESGLDGVVASPQEITAIRKACGRDFVIITPGVRPAGSAANDQKRTMTPAEAIKLGATYLVVGRPVTAAPDPVKAIREILKEISPVEVK</sequence>
<dbReference type="SMART" id="SM00934">
    <property type="entry name" value="OMPdecase"/>
    <property type="match status" value="1"/>
</dbReference>
<comment type="pathway">
    <text evidence="1">Pyrimidine metabolism; UMP biosynthesis via de novo pathway; UMP from orotate: step 2/2.</text>
</comment>
<evidence type="ECO:0000256" key="7">
    <source>
        <dbReference type="ARBA" id="ARBA00023239"/>
    </source>
</evidence>
<dbReference type="InterPro" id="IPR018089">
    <property type="entry name" value="OMPdecase_AS"/>
</dbReference>
<dbReference type="FunFam" id="3.20.20.70:FF:000015">
    <property type="entry name" value="Orotidine 5'-phosphate decarboxylase"/>
    <property type="match status" value="1"/>
</dbReference>
<dbReference type="PANTHER" id="PTHR32119">
    <property type="entry name" value="OROTIDINE 5'-PHOSPHATE DECARBOXYLASE"/>
    <property type="match status" value="1"/>
</dbReference>
<proteinExistence type="inferred from homology"/>
<evidence type="ECO:0000256" key="6">
    <source>
        <dbReference type="ARBA" id="ARBA00022975"/>
    </source>
</evidence>
<dbReference type="CDD" id="cd04725">
    <property type="entry name" value="OMP_decarboxylase_like"/>
    <property type="match status" value="1"/>
</dbReference>
<gene>
    <name evidence="10" type="primary">pyrF</name>
    <name evidence="10" type="ORF">SCFA_430003</name>
</gene>
<dbReference type="UniPathway" id="UPA00070">
    <property type="reaction ID" value="UER00120"/>
</dbReference>
<dbReference type="GO" id="GO:0006207">
    <property type="term" value="P:'de novo' pyrimidine nucleobase biosynthetic process"/>
    <property type="evidence" value="ECO:0007669"/>
    <property type="project" value="InterPro"/>
</dbReference>